<dbReference type="Pfam" id="PF07963">
    <property type="entry name" value="N_methyl"/>
    <property type="match status" value="1"/>
</dbReference>
<keyword evidence="4" id="KW-0488">Methylation</keyword>
<dbReference type="SUPFAM" id="SSF54523">
    <property type="entry name" value="Pili subunits"/>
    <property type="match status" value="1"/>
</dbReference>
<dbReference type="NCBIfam" id="TIGR02532">
    <property type="entry name" value="IV_pilin_GFxxxE"/>
    <property type="match status" value="1"/>
</dbReference>
<dbReference type="InterPro" id="IPR012902">
    <property type="entry name" value="N_methyl_site"/>
</dbReference>
<keyword evidence="6 11" id="KW-0812">Transmembrane</keyword>
<dbReference type="Proteomes" id="UP000549617">
    <property type="component" value="Unassembled WGS sequence"/>
</dbReference>
<keyword evidence="3" id="KW-1003">Cell membrane</keyword>
<evidence type="ECO:0000256" key="2">
    <source>
        <dbReference type="ARBA" id="ARBA00021549"/>
    </source>
</evidence>
<comment type="similarity">
    <text evidence="9">Belongs to the GSP H family.</text>
</comment>
<evidence type="ECO:0000256" key="10">
    <source>
        <dbReference type="ARBA" id="ARBA00030775"/>
    </source>
</evidence>
<comment type="subcellular location">
    <subcellularLocation>
        <location evidence="1">Cell inner membrane</location>
        <topology evidence="1">Single-pass membrane protein</topology>
    </subcellularLocation>
</comment>
<dbReference type="Pfam" id="PF12019">
    <property type="entry name" value="GspH"/>
    <property type="match status" value="1"/>
</dbReference>
<feature type="domain" description="General secretion pathway GspH" evidence="12">
    <location>
        <begin position="69"/>
        <end position="168"/>
    </location>
</feature>
<keyword evidence="7 11" id="KW-1133">Transmembrane helix</keyword>
<dbReference type="PRINTS" id="PR00885">
    <property type="entry name" value="BCTERIALGSPH"/>
</dbReference>
<evidence type="ECO:0000256" key="7">
    <source>
        <dbReference type="ARBA" id="ARBA00022989"/>
    </source>
</evidence>
<evidence type="ECO:0000256" key="9">
    <source>
        <dbReference type="ARBA" id="ARBA00025772"/>
    </source>
</evidence>
<keyword evidence="8 11" id="KW-0472">Membrane</keyword>
<evidence type="ECO:0000256" key="6">
    <source>
        <dbReference type="ARBA" id="ARBA00022692"/>
    </source>
</evidence>
<dbReference type="Gene3D" id="3.55.40.10">
    <property type="entry name" value="minor pseudopilin epsh domain"/>
    <property type="match status" value="1"/>
</dbReference>
<protein>
    <recommendedName>
        <fullName evidence="2">Type II secretion system protein H</fullName>
    </recommendedName>
    <alternativeName>
        <fullName evidence="10">General secretion pathway protein H</fullName>
    </alternativeName>
</protein>
<reference evidence="13 14" key="1">
    <citation type="submission" date="2020-08" db="EMBL/GenBank/DDBJ databases">
        <title>Genomic Encyclopedia of Type Strains, Phase IV (KMG-IV): sequencing the most valuable type-strain genomes for metagenomic binning, comparative biology and taxonomic classification.</title>
        <authorList>
            <person name="Goeker M."/>
        </authorList>
    </citation>
    <scope>NUCLEOTIDE SEQUENCE [LARGE SCALE GENOMIC DNA]</scope>
    <source>
        <strain evidence="13 14">DSM 25079</strain>
    </source>
</reference>
<dbReference type="EMBL" id="JACIJC010000005">
    <property type="protein sequence ID" value="MBB5687433.1"/>
    <property type="molecule type" value="Genomic_DNA"/>
</dbReference>
<evidence type="ECO:0000256" key="5">
    <source>
        <dbReference type="ARBA" id="ARBA00022519"/>
    </source>
</evidence>
<dbReference type="GO" id="GO:0005886">
    <property type="term" value="C:plasma membrane"/>
    <property type="evidence" value="ECO:0007669"/>
    <property type="project" value="UniProtKB-SubCell"/>
</dbReference>
<dbReference type="InterPro" id="IPR022346">
    <property type="entry name" value="T2SS_GspH"/>
</dbReference>
<sequence length="176" mass="19082">MPISATGADHEKGFTPARRYAENGFTPHRRSAENGFTLVELMIVLVIIGLMSAAVVVLMPDPRGKLVHEAERFAARAQIVRDGAVIDGREASVVVDPLGYGFEEKRQGAWHPIQQKALGRTRWSEGTGIAMGRETHKTVIFDTTGLVSEPVTLTLKRGGERVGIAIGLDGDIRVVL</sequence>
<evidence type="ECO:0000256" key="8">
    <source>
        <dbReference type="ARBA" id="ARBA00023136"/>
    </source>
</evidence>
<dbReference type="AlphaFoldDB" id="A0A7W9AKY2"/>
<organism evidence="13 14">
    <name type="scientific">Sphingobium boeckii</name>
    <dbReference type="NCBI Taxonomy" id="1082345"/>
    <lineage>
        <taxon>Bacteria</taxon>
        <taxon>Pseudomonadati</taxon>
        <taxon>Pseudomonadota</taxon>
        <taxon>Alphaproteobacteria</taxon>
        <taxon>Sphingomonadales</taxon>
        <taxon>Sphingomonadaceae</taxon>
        <taxon>Sphingobium</taxon>
    </lineage>
</organism>
<evidence type="ECO:0000313" key="13">
    <source>
        <dbReference type="EMBL" id="MBB5687433.1"/>
    </source>
</evidence>
<evidence type="ECO:0000259" key="12">
    <source>
        <dbReference type="Pfam" id="PF12019"/>
    </source>
</evidence>
<evidence type="ECO:0000256" key="11">
    <source>
        <dbReference type="SAM" id="Phobius"/>
    </source>
</evidence>
<dbReference type="InterPro" id="IPR002416">
    <property type="entry name" value="T2SS_protein-GspH"/>
</dbReference>
<evidence type="ECO:0000256" key="1">
    <source>
        <dbReference type="ARBA" id="ARBA00004377"/>
    </source>
</evidence>
<keyword evidence="5" id="KW-0997">Cell inner membrane</keyword>
<evidence type="ECO:0000256" key="3">
    <source>
        <dbReference type="ARBA" id="ARBA00022475"/>
    </source>
</evidence>
<dbReference type="GO" id="GO:0015628">
    <property type="term" value="P:protein secretion by the type II secretion system"/>
    <property type="evidence" value="ECO:0007669"/>
    <property type="project" value="InterPro"/>
</dbReference>
<keyword evidence="14" id="KW-1185">Reference proteome</keyword>
<feature type="transmembrane region" description="Helical" evidence="11">
    <location>
        <begin position="36"/>
        <end position="58"/>
    </location>
</feature>
<dbReference type="RefSeq" id="WP_184020933.1">
    <property type="nucleotide sequence ID" value="NZ_JACIJC010000005.1"/>
</dbReference>
<evidence type="ECO:0000256" key="4">
    <source>
        <dbReference type="ARBA" id="ARBA00022481"/>
    </source>
</evidence>
<dbReference type="GO" id="GO:0015627">
    <property type="term" value="C:type II protein secretion system complex"/>
    <property type="evidence" value="ECO:0007669"/>
    <property type="project" value="InterPro"/>
</dbReference>
<accession>A0A7W9AKY2</accession>
<evidence type="ECO:0000313" key="14">
    <source>
        <dbReference type="Proteomes" id="UP000549617"/>
    </source>
</evidence>
<gene>
    <name evidence="13" type="ORF">FHS49_003461</name>
</gene>
<dbReference type="InterPro" id="IPR045584">
    <property type="entry name" value="Pilin-like"/>
</dbReference>
<proteinExistence type="inferred from homology"/>
<comment type="caution">
    <text evidence="13">The sequence shown here is derived from an EMBL/GenBank/DDBJ whole genome shotgun (WGS) entry which is preliminary data.</text>
</comment>
<name>A0A7W9AKY2_9SPHN</name>